<dbReference type="OrthoDB" id="7933032at2759"/>
<evidence type="ECO:0000313" key="3">
    <source>
        <dbReference type="Proteomes" id="UP000245119"/>
    </source>
</evidence>
<dbReference type="Proteomes" id="UP000245119">
    <property type="component" value="Linkage Group LG2"/>
</dbReference>
<dbReference type="InterPro" id="IPR013783">
    <property type="entry name" value="Ig-like_fold"/>
</dbReference>
<name>A0A2T7PV23_POMCA</name>
<dbReference type="InterPro" id="IPR007110">
    <property type="entry name" value="Ig-like_dom"/>
</dbReference>
<dbReference type="PROSITE" id="PS50835">
    <property type="entry name" value="IG_LIKE"/>
    <property type="match status" value="1"/>
</dbReference>
<organism evidence="2 3">
    <name type="scientific">Pomacea canaliculata</name>
    <name type="common">Golden apple snail</name>
    <dbReference type="NCBI Taxonomy" id="400727"/>
    <lineage>
        <taxon>Eukaryota</taxon>
        <taxon>Metazoa</taxon>
        <taxon>Spiralia</taxon>
        <taxon>Lophotrochozoa</taxon>
        <taxon>Mollusca</taxon>
        <taxon>Gastropoda</taxon>
        <taxon>Caenogastropoda</taxon>
        <taxon>Architaenioglossa</taxon>
        <taxon>Ampullarioidea</taxon>
        <taxon>Ampullariidae</taxon>
        <taxon>Pomacea</taxon>
    </lineage>
</organism>
<evidence type="ECO:0000259" key="1">
    <source>
        <dbReference type="PROSITE" id="PS50835"/>
    </source>
</evidence>
<proteinExistence type="predicted"/>
<dbReference type="Gene3D" id="2.60.40.10">
    <property type="entry name" value="Immunoglobulins"/>
    <property type="match status" value="1"/>
</dbReference>
<dbReference type="InterPro" id="IPR036179">
    <property type="entry name" value="Ig-like_dom_sf"/>
</dbReference>
<protein>
    <recommendedName>
        <fullName evidence="1">Ig-like domain-containing protein</fullName>
    </recommendedName>
</protein>
<keyword evidence="3" id="KW-1185">Reference proteome</keyword>
<gene>
    <name evidence="2" type="ORF">C0Q70_04266</name>
</gene>
<accession>A0A2T7PV23</accession>
<dbReference type="AlphaFoldDB" id="A0A2T7PV23"/>
<evidence type="ECO:0000313" key="2">
    <source>
        <dbReference type="EMBL" id="PVD37269.1"/>
    </source>
</evidence>
<sequence>MSVFWQRVPTTSTTFTTSTWTKAESDVRCEREASRPTYTWFKDGESLQHVSGDVEILSNTLTVVSPDALVINGMYQCRASKHPWPSYSTGQMRDSNPLSLNIRSSPITWVLVEEQQP</sequence>
<feature type="domain" description="Ig-like" evidence="1">
    <location>
        <begin position="9"/>
        <end position="99"/>
    </location>
</feature>
<comment type="caution">
    <text evidence="2">The sequence shown here is derived from an EMBL/GenBank/DDBJ whole genome shotgun (WGS) entry which is preliminary data.</text>
</comment>
<dbReference type="EMBL" id="PZQS01000002">
    <property type="protein sequence ID" value="PVD37269.1"/>
    <property type="molecule type" value="Genomic_DNA"/>
</dbReference>
<reference evidence="2 3" key="1">
    <citation type="submission" date="2018-04" db="EMBL/GenBank/DDBJ databases">
        <title>The genome of golden apple snail Pomacea canaliculata provides insight into stress tolerance and invasive adaptation.</title>
        <authorList>
            <person name="Liu C."/>
            <person name="Liu B."/>
            <person name="Ren Y."/>
            <person name="Zhang Y."/>
            <person name="Wang H."/>
            <person name="Li S."/>
            <person name="Jiang F."/>
            <person name="Yin L."/>
            <person name="Zhang G."/>
            <person name="Qian W."/>
            <person name="Fan W."/>
        </authorList>
    </citation>
    <scope>NUCLEOTIDE SEQUENCE [LARGE SCALE GENOMIC DNA]</scope>
    <source>
        <strain evidence="2">SZHN2017</strain>
        <tissue evidence="2">Muscle</tissue>
    </source>
</reference>
<dbReference type="SUPFAM" id="SSF48726">
    <property type="entry name" value="Immunoglobulin"/>
    <property type="match status" value="1"/>
</dbReference>